<dbReference type="PANTHER" id="PTHR34322">
    <property type="entry name" value="TRANSPOSASE, Y1_TNP DOMAIN-CONTAINING"/>
    <property type="match status" value="1"/>
</dbReference>
<dbReference type="Proteomes" id="UP000243361">
    <property type="component" value="Unassembled WGS sequence"/>
</dbReference>
<proteinExistence type="predicted"/>
<dbReference type="GO" id="GO:0003677">
    <property type="term" value="F:DNA binding"/>
    <property type="evidence" value="ECO:0007669"/>
    <property type="project" value="InterPro"/>
</dbReference>
<evidence type="ECO:0000256" key="1">
    <source>
        <dbReference type="SAM" id="MobiDB-lite"/>
    </source>
</evidence>
<dbReference type="SMART" id="SM01321">
    <property type="entry name" value="Y1_Tnp"/>
    <property type="match status" value="1"/>
</dbReference>
<dbReference type="EMBL" id="MUIE01000287">
    <property type="protein sequence ID" value="OQX33549.1"/>
    <property type="molecule type" value="Genomic_DNA"/>
</dbReference>
<reference evidence="3" key="1">
    <citation type="submission" date="2017-02" db="EMBL/GenBank/DDBJ databases">
        <title>Novel co-symbiosis in the unique lucinid bivalve Phacoides pectinatus.</title>
        <authorList>
            <person name="Lim S.J."/>
            <person name="Davis B.G."/>
            <person name="Gill D.E."/>
            <person name="Engel A.S."/>
            <person name="Anderson L.C."/>
            <person name="Campbell B.J."/>
        </authorList>
    </citation>
    <scope>NUCLEOTIDE SEQUENCE [LARGE SCALE GENOMIC DNA]</scope>
    <source>
        <strain evidence="3">LUC13016_P6</strain>
    </source>
</reference>
<evidence type="ECO:0000259" key="2">
    <source>
        <dbReference type="SMART" id="SM01321"/>
    </source>
</evidence>
<gene>
    <name evidence="3" type="ORF">B0D84_04490</name>
</gene>
<comment type="caution">
    <text evidence="3">The sequence shown here is derived from an EMBL/GenBank/DDBJ whole genome shotgun (WGS) entry which is preliminary data.</text>
</comment>
<feature type="non-terminal residue" evidence="3">
    <location>
        <position position="280"/>
    </location>
</feature>
<dbReference type="SUPFAM" id="SSF143422">
    <property type="entry name" value="Transposase IS200-like"/>
    <property type="match status" value="1"/>
</dbReference>
<dbReference type="GO" id="GO:0006313">
    <property type="term" value="P:DNA transposition"/>
    <property type="evidence" value="ECO:0007669"/>
    <property type="project" value="InterPro"/>
</dbReference>
<feature type="region of interest" description="Disordered" evidence="1">
    <location>
        <begin position="214"/>
        <end position="235"/>
    </location>
</feature>
<dbReference type="GO" id="GO:0004803">
    <property type="term" value="F:transposase activity"/>
    <property type="evidence" value="ECO:0007669"/>
    <property type="project" value="InterPro"/>
</dbReference>
<organism evidence="3 4">
    <name type="scientific">Candidatus Sedimenticola endophacoides</name>
    <dbReference type="NCBI Taxonomy" id="2548426"/>
    <lineage>
        <taxon>Bacteria</taxon>
        <taxon>Pseudomonadati</taxon>
        <taxon>Pseudomonadota</taxon>
        <taxon>Gammaproteobacteria</taxon>
        <taxon>Chromatiales</taxon>
        <taxon>Sedimenticolaceae</taxon>
        <taxon>Sedimenticola</taxon>
    </lineage>
</organism>
<feature type="compositionally biased region" description="Basic and acidic residues" evidence="1">
    <location>
        <begin position="214"/>
        <end position="223"/>
    </location>
</feature>
<dbReference type="InterPro" id="IPR036515">
    <property type="entry name" value="Transposase_17_sf"/>
</dbReference>
<protein>
    <submittedName>
        <fullName evidence="3">Transposase</fullName>
    </submittedName>
</protein>
<evidence type="ECO:0000313" key="4">
    <source>
        <dbReference type="Proteomes" id="UP000243361"/>
    </source>
</evidence>
<dbReference type="InterPro" id="IPR002686">
    <property type="entry name" value="Transposase_17"/>
</dbReference>
<sequence length="280" mass="32220">MPKPRKSLISLDVTPYYHCVSRCVRRTFLCGTDALTGRSYEHRRGWVEQRLLELPRHFAIEVSAYAVMSNHTHLVLHINAQQAAAWSTTEVIERWHGLFSGHPLTHRFLKGETESGAEQAKVEEIAREWRQRLSSISWFMRCLNEPIARQANEEDQCSGRFWEGRYKSQALLDEAAVMACMAYVDLNPVRAKMADTPEASDHTSIQRRIQALEKSDTAPEEKNPQPAQLQPFVGYPREPMPEGLPFRLHDYLTLVDWTGRCLREDKRGAIDQALPPILER</sequence>
<dbReference type="AlphaFoldDB" id="A0A657PJ80"/>
<dbReference type="PANTHER" id="PTHR34322:SF2">
    <property type="entry name" value="TRANSPOSASE IS200-LIKE DOMAIN-CONTAINING PROTEIN"/>
    <property type="match status" value="1"/>
</dbReference>
<keyword evidence="4" id="KW-1185">Reference proteome</keyword>
<feature type="domain" description="Transposase IS200-like" evidence="2">
    <location>
        <begin position="13"/>
        <end position="187"/>
    </location>
</feature>
<name>A0A657PJ80_9GAMM</name>
<evidence type="ECO:0000313" key="3">
    <source>
        <dbReference type="EMBL" id="OQX33549.1"/>
    </source>
</evidence>
<dbReference type="Gene3D" id="3.30.70.1290">
    <property type="entry name" value="Transposase IS200-like"/>
    <property type="match status" value="1"/>
</dbReference>
<accession>A0A657PJ80</accession>